<sequence length="344" mass="36986">MSILVTGSIANDHLMAFPGRFREQFVDGKLDEISLSFLVDELEIRRGGVAANIAFGMGRLGLSPVLVGAVGSDFAEYRQWLERHGVDCSGVRISTTAHTARFQCTTDADQNQIASFYAGAMTEAREIELAPIVDALPGGASSLQMVLISPNDPEAMIRHSEECRAKGYPFASDVSQQVARMDGPQIRSLVEGATFLFTNAYERSVLEQKTGWSKEDVLARVGTSLTTQGEKGVIIERAGEEPIAVPAGVARSIAEPTGVGDAFRAGFLTGTSWNLGLERSAQFGAVLATLVIETVGTQEYDLDPTDFSTRLKEAYGEEAAAEIESVWLPVLEARDAATTTAEEK</sequence>
<dbReference type="PROSITE" id="PS00583">
    <property type="entry name" value="PFKB_KINASES_1"/>
    <property type="match status" value="1"/>
</dbReference>
<dbReference type="Gene3D" id="3.40.1190.20">
    <property type="match status" value="1"/>
</dbReference>
<reference evidence="6" key="1">
    <citation type="journal article" date="2019" name="Int. J. Syst. Evol. Microbiol.">
        <title>The Global Catalogue of Microorganisms (GCM) 10K type strain sequencing project: providing services to taxonomists for standard genome sequencing and annotation.</title>
        <authorList>
            <consortium name="The Broad Institute Genomics Platform"/>
            <consortium name="The Broad Institute Genome Sequencing Center for Infectious Disease"/>
            <person name="Wu L."/>
            <person name="Ma J."/>
        </authorList>
    </citation>
    <scope>NUCLEOTIDE SEQUENCE [LARGE SCALE GENOMIC DNA]</scope>
    <source>
        <strain evidence="6">CCM 8391</strain>
    </source>
</reference>
<organism evidence="5 6">
    <name type="scientific">Pseudonocardia hispaniensis</name>
    <dbReference type="NCBI Taxonomy" id="904933"/>
    <lineage>
        <taxon>Bacteria</taxon>
        <taxon>Bacillati</taxon>
        <taxon>Actinomycetota</taxon>
        <taxon>Actinomycetes</taxon>
        <taxon>Pseudonocardiales</taxon>
        <taxon>Pseudonocardiaceae</taxon>
        <taxon>Pseudonocardia</taxon>
    </lineage>
</organism>
<name>A0ABW1J6H2_9PSEU</name>
<evidence type="ECO:0000256" key="3">
    <source>
        <dbReference type="ARBA" id="ARBA00022777"/>
    </source>
</evidence>
<accession>A0ABW1J6H2</accession>
<dbReference type="InterPro" id="IPR011611">
    <property type="entry name" value="PfkB_dom"/>
</dbReference>
<evidence type="ECO:0000256" key="2">
    <source>
        <dbReference type="ARBA" id="ARBA00022679"/>
    </source>
</evidence>
<keyword evidence="2" id="KW-0808">Transferase</keyword>
<keyword evidence="3 5" id="KW-0418">Kinase</keyword>
<feature type="domain" description="Carbohydrate kinase PfkB" evidence="4">
    <location>
        <begin position="34"/>
        <end position="299"/>
    </location>
</feature>
<dbReference type="Proteomes" id="UP001596302">
    <property type="component" value="Unassembled WGS sequence"/>
</dbReference>
<evidence type="ECO:0000256" key="1">
    <source>
        <dbReference type="ARBA" id="ARBA00010688"/>
    </source>
</evidence>
<comment type="similarity">
    <text evidence="1">Belongs to the carbohydrate kinase PfkB family.</text>
</comment>
<dbReference type="InterPro" id="IPR050306">
    <property type="entry name" value="PfkB_Carbo_kinase"/>
</dbReference>
<dbReference type="InterPro" id="IPR002173">
    <property type="entry name" value="Carboh/pur_kinase_PfkB_CS"/>
</dbReference>
<dbReference type="SUPFAM" id="SSF53613">
    <property type="entry name" value="Ribokinase-like"/>
    <property type="match status" value="1"/>
</dbReference>
<comment type="caution">
    <text evidence="5">The sequence shown here is derived from an EMBL/GenBank/DDBJ whole genome shotgun (WGS) entry which is preliminary data.</text>
</comment>
<dbReference type="PANTHER" id="PTHR43085:SF46">
    <property type="entry name" value="ADENOSINE KINASE"/>
    <property type="match status" value="1"/>
</dbReference>
<evidence type="ECO:0000313" key="5">
    <source>
        <dbReference type="EMBL" id="MFC5996478.1"/>
    </source>
</evidence>
<dbReference type="Pfam" id="PF00294">
    <property type="entry name" value="PfkB"/>
    <property type="match status" value="1"/>
</dbReference>
<proteinExistence type="inferred from homology"/>
<dbReference type="RefSeq" id="WP_379587160.1">
    <property type="nucleotide sequence ID" value="NZ_JBHSQW010000039.1"/>
</dbReference>
<evidence type="ECO:0000313" key="6">
    <source>
        <dbReference type="Proteomes" id="UP001596302"/>
    </source>
</evidence>
<keyword evidence="6" id="KW-1185">Reference proteome</keyword>
<gene>
    <name evidence="5" type="ORF">ACFQE5_19930</name>
</gene>
<protein>
    <submittedName>
        <fullName evidence="5">Carbohydrate kinase family protein</fullName>
    </submittedName>
</protein>
<dbReference type="EMBL" id="JBHSQW010000039">
    <property type="protein sequence ID" value="MFC5996478.1"/>
    <property type="molecule type" value="Genomic_DNA"/>
</dbReference>
<dbReference type="InterPro" id="IPR029056">
    <property type="entry name" value="Ribokinase-like"/>
</dbReference>
<dbReference type="GO" id="GO:0016301">
    <property type="term" value="F:kinase activity"/>
    <property type="evidence" value="ECO:0007669"/>
    <property type="project" value="UniProtKB-KW"/>
</dbReference>
<evidence type="ECO:0000259" key="4">
    <source>
        <dbReference type="Pfam" id="PF00294"/>
    </source>
</evidence>
<dbReference type="PANTHER" id="PTHR43085">
    <property type="entry name" value="HEXOKINASE FAMILY MEMBER"/>
    <property type="match status" value="1"/>
</dbReference>
<dbReference type="CDD" id="cd01942">
    <property type="entry name" value="ribokinase_group_A"/>
    <property type="match status" value="1"/>
</dbReference>